<evidence type="ECO:0000313" key="4">
    <source>
        <dbReference type="EMBL" id="NEU68843.1"/>
    </source>
</evidence>
<evidence type="ECO:0000259" key="3">
    <source>
        <dbReference type="Pfam" id="PF00534"/>
    </source>
</evidence>
<dbReference type="Proteomes" id="UP000477386">
    <property type="component" value="Unassembled WGS sequence"/>
</dbReference>
<keyword evidence="5" id="KW-1185">Reference proteome</keyword>
<dbReference type="PANTHER" id="PTHR12526:SF629">
    <property type="entry name" value="TEICHURONIC ACID BIOSYNTHESIS GLYCOSYLTRANSFERASE TUAH-RELATED"/>
    <property type="match status" value="1"/>
</dbReference>
<name>A0A6M0IPK4_9BACT</name>
<keyword evidence="1" id="KW-0328">Glycosyltransferase</keyword>
<dbReference type="GO" id="GO:0016757">
    <property type="term" value="F:glycosyltransferase activity"/>
    <property type="evidence" value="ECO:0007669"/>
    <property type="project" value="UniProtKB-KW"/>
</dbReference>
<accession>A0A6M0IPK4</accession>
<dbReference type="InterPro" id="IPR001296">
    <property type="entry name" value="Glyco_trans_1"/>
</dbReference>
<dbReference type="SUPFAM" id="SSF53756">
    <property type="entry name" value="UDP-Glycosyltransferase/glycogen phosphorylase"/>
    <property type="match status" value="1"/>
</dbReference>
<dbReference type="RefSeq" id="WP_164041339.1">
    <property type="nucleotide sequence ID" value="NZ_JAAGNZ010000002.1"/>
</dbReference>
<evidence type="ECO:0000256" key="1">
    <source>
        <dbReference type="ARBA" id="ARBA00022676"/>
    </source>
</evidence>
<evidence type="ECO:0000256" key="2">
    <source>
        <dbReference type="ARBA" id="ARBA00022679"/>
    </source>
</evidence>
<feature type="domain" description="Glycosyl transferase family 1" evidence="3">
    <location>
        <begin position="177"/>
        <end position="348"/>
    </location>
</feature>
<dbReference type="Gene3D" id="3.40.50.2000">
    <property type="entry name" value="Glycogen Phosphorylase B"/>
    <property type="match status" value="2"/>
</dbReference>
<protein>
    <submittedName>
        <fullName evidence="4">Glycosyltransferase family 4 protein</fullName>
    </submittedName>
</protein>
<proteinExistence type="predicted"/>
<dbReference type="Pfam" id="PF00534">
    <property type="entry name" value="Glycos_transf_1"/>
    <property type="match status" value="1"/>
</dbReference>
<dbReference type="EMBL" id="JAAGNZ010000002">
    <property type="protein sequence ID" value="NEU68843.1"/>
    <property type="molecule type" value="Genomic_DNA"/>
</dbReference>
<sequence>MKKVRILHVSTAHPAHDPRLIYRVIPSLAPHYDLIAALPRTPTGIRNDVDYRWLPRFRRVWLRLIFSHPLVLWYALRIRPNLFHIYDPELVPIARLIQLIFRIPVIYEVHENLYKKADEKSANQGRMLIRLFFWFDAMAQRRFYLIFTEHAYLDTYDHLAKPHAIIYNYPLLPFMNTFRKPYAPNQLRPTFFYIGWISLERAFDTLVAGLALLKNTYPDFQCHLFGERTLNDRAVEQLPGFTTVQDNVHFYGYTDQRHAFVHAAQSTVGIALLKAVGDYPDSYTTKLFEYMALGLPVITSNFPLYRHVVERHQCGFCIDPTDARQLAAVLTYLIEHPAESKAMGERGRLAVENEYNWDSETQKLLTFYQTVLHRS</sequence>
<keyword evidence="2 4" id="KW-0808">Transferase</keyword>
<dbReference type="AlphaFoldDB" id="A0A6M0IPK4"/>
<comment type="caution">
    <text evidence="4">The sequence shown here is derived from an EMBL/GenBank/DDBJ whole genome shotgun (WGS) entry which is preliminary data.</text>
</comment>
<gene>
    <name evidence="4" type="ORF">GK091_18290</name>
</gene>
<organism evidence="4 5">
    <name type="scientific">Spirosoma agri</name>
    <dbReference type="NCBI Taxonomy" id="1987381"/>
    <lineage>
        <taxon>Bacteria</taxon>
        <taxon>Pseudomonadati</taxon>
        <taxon>Bacteroidota</taxon>
        <taxon>Cytophagia</taxon>
        <taxon>Cytophagales</taxon>
        <taxon>Cytophagaceae</taxon>
        <taxon>Spirosoma</taxon>
    </lineage>
</organism>
<dbReference type="PANTHER" id="PTHR12526">
    <property type="entry name" value="GLYCOSYLTRANSFERASE"/>
    <property type="match status" value="1"/>
</dbReference>
<evidence type="ECO:0000313" key="5">
    <source>
        <dbReference type="Proteomes" id="UP000477386"/>
    </source>
</evidence>
<reference evidence="4 5" key="1">
    <citation type="submission" date="2020-02" db="EMBL/GenBank/DDBJ databases">
        <title>Draft genome sequence of two Spirosoma agri KCTC 52727 and Spirosoma terrae KCTC 52035.</title>
        <authorList>
            <person name="Rojas J."/>
            <person name="Ambika Manirajan B."/>
            <person name="Ratering S."/>
            <person name="Suarez C."/>
            <person name="Schnell S."/>
        </authorList>
    </citation>
    <scope>NUCLEOTIDE SEQUENCE [LARGE SCALE GENOMIC DNA]</scope>
    <source>
        <strain evidence="4 5">KCTC 52727</strain>
    </source>
</reference>